<feature type="compositionally biased region" description="Low complexity" evidence="1">
    <location>
        <begin position="353"/>
        <end position="367"/>
    </location>
</feature>
<dbReference type="InterPro" id="IPR037746">
    <property type="entry name" value="Dok-7"/>
</dbReference>
<organism evidence="2 3">
    <name type="scientific">Ameca splendens</name>
    <dbReference type="NCBI Taxonomy" id="208324"/>
    <lineage>
        <taxon>Eukaryota</taxon>
        <taxon>Metazoa</taxon>
        <taxon>Chordata</taxon>
        <taxon>Craniata</taxon>
        <taxon>Vertebrata</taxon>
        <taxon>Euteleostomi</taxon>
        <taxon>Actinopterygii</taxon>
        <taxon>Neopterygii</taxon>
        <taxon>Teleostei</taxon>
        <taxon>Neoteleostei</taxon>
        <taxon>Acanthomorphata</taxon>
        <taxon>Ovalentaria</taxon>
        <taxon>Atherinomorphae</taxon>
        <taxon>Cyprinodontiformes</taxon>
        <taxon>Goodeidae</taxon>
        <taxon>Ameca</taxon>
    </lineage>
</organism>
<feature type="region of interest" description="Disordered" evidence="1">
    <location>
        <begin position="199"/>
        <end position="248"/>
    </location>
</feature>
<evidence type="ECO:0000313" key="2">
    <source>
        <dbReference type="EMBL" id="MEQ2300333.1"/>
    </source>
</evidence>
<dbReference type="PANTHER" id="PTHR21636">
    <property type="entry name" value="PROTEIN DOK-7"/>
    <property type="match status" value="1"/>
</dbReference>
<comment type="caution">
    <text evidence="2">The sequence shown here is derived from an EMBL/GenBank/DDBJ whole genome shotgun (WGS) entry which is preliminary data.</text>
</comment>
<name>A0ABV0Z4B2_9TELE</name>
<reference evidence="2 3" key="1">
    <citation type="submission" date="2021-06" db="EMBL/GenBank/DDBJ databases">
        <authorList>
            <person name="Palmer J.M."/>
        </authorList>
    </citation>
    <scope>NUCLEOTIDE SEQUENCE [LARGE SCALE GENOMIC DNA]</scope>
    <source>
        <strain evidence="2 3">AS_MEX2019</strain>
        <tissue evidence="2">Muscle</tissue>
    </source>
</reference>
<proteinExistence type="predicted"/>
<feature type="region of interest" description="Disordered" evidence="1">
    <location>
        <begin position="31"/>
        <end position="58"/>
    </location>
</feature>
<gene>
    <name evidence="2" type="ORF">AMECASPLE_024332</name>
</gene>
<keyword evidence="3" id="KW-1185">Reference proteome</keyword>
<feature type="compositionally biased region" description="Basic and acidic residues" evidence="1">
    <location>
        <begin position="48"/>
        <end position="58"/>
    </location>
</feature>
<feature type="compositionally biased region" description="Pro residues" evidence="1">
    <location>
        <begin position="230"/>
        <end position="243"/>
    </location>
</feature>
<dbReference type="Proteomes" id="UP001469553">
    <property type="component" value="Unassembled WGS sequence"/>
</dbReference>
<feature type="non-terminal residue" evidence="2">
    <location>
        <position position="1"/>
    </location>
</feature>
<dbReference type="PANTHER" id="PTHR21636:SF2">
    <property type="entry name" value="PROTEIN DOK-7"/>
    <property type="match status" value="1"/>
</dbReference>
<accession>A0ABV0Z4B2</accession>
<feature type="region of interest" description="Disordered" evidence="1">
    <location>
        <begin position="293"/>
        <end position="383"/>
    </location>
</feature>
<protein>
    <recommendedName>
        <fullName evidence="4">Docking protein 7</fullName>
    </recommendedName>
</protein>
<dbReference type="EMBL" id="JAHRIP010049336">
    <property type="protein sequence ID" value="MEQ2300333.1"/>
    <property type="molecule type" value="Genomic_DNA"/>
</dbReference>
<evidence type="ECO:0000256" key="1">
    <source>
        <dbReference type="SAM" id="MobiDB-lite"/>
    </source>
</evidence>
<evidence type="ECO:0000313" key="3">
    <source>
        <dbReference type="Proteomes" id="UP001469553"/>
    </source>
</evidence>
<sequence>AGVFFLSCSEGEQISFLFDCIVRGIAPSRALHGLPPNQPAAPDADPASEEKRISHETSELEKRLSMLSQCSLASSSSSTYSCSTSVAGDYHSFSSSSSSQSDASYGSRFPFWVEQSVRSHLFNEMASSTSTLKALTRSDDRLYGDARDSSGIHPSSVQHQPRGLNDCDRQSSLDSGIGIATGSQLSYSGSYSSCNGSLDMANQGGGGEGGGGEDNESVASPYAPLNTFSSPPPASPPTPPSSPFQPTISLEHTCPSRCLSQASRRHSEEYQIPCLLRRWYDTPRSLLQAITLREPSAQKGPPDLGSKTSTNGSQEPMLMKGPKKLRAQCQWMMQRSHSWGSKRAPSMDSEGRSTPSTQVSSGSSVPGEAQVLDVSNLLIPLND</sequence>
<evidence type="ECO:0008006" key="4">
    <source>
        <dbReference type="Google" id="ProtNLM"/>
    </source>
</evidence>
<feature type="region of interest" description="Disordered" evidence="1">
    <location>
        <begin position="145"/>
        <end position="171"/>
    </location>
</feature>